<feature type="compositionally biased region" description="Low complexity" evidence="1">
    <location>
        <begin position="66"/>
        <end position="88"/>
    </location>
</feature>
<dbReference type="PANTHER" id="PTHR36792:SF5">
    <property type="entry name" value="SEL1 REPEAT PROTEIN"/>
    <property type="match status" value="1"/>
</dbReference>
<dbReference type="SMART" id="SM00671">
    <property type="entry name" value="SEL1"/>
    <property type="match status" value="1"/>
</dbReference>
<organism evidence="2 3">
    <name type="scientific">Zostera marina</name>
    <name type="common">Eelgrass</name>
    <dbReference type="NCBI Taxonomy" id="29655"/>
    <lineage>
        <taxon>Eukaryota</taxon>
        <taxon>Viridiplantae</taxon>
        <taxon>Streptophyta</taxon>
        <taxon>Embryophyta</taxon>
        <taxon>Tracheophyta</taxon>
        <taxon>Spermatophyta</taxon>
        <taxon>Magnoliopsida</taxon>
        <taxon>Liliopsida</taxon>
        <taxon>Zosteraceae</taxon>
        <taxon>Zostera</taxon>
    </lineage>
</organism>
<dbReference type="SUPFAM" id="SSF81901">
    <property type="entry name" value="HCP-like"/>
    <property type="match status" value="1"/>
</dbReference>
<dbReference type="Gene3D" id="1.25.40.10">
    <property type="entry name" value="Tetratricopeptide repeat domain"/>
    <property type="match status" value="1"/>
</dbReference>
<comment type="caution">
    <text evidence="2">The sequence shown here is derived from an EMBL/GenBank/DDBJ whole genome shotgun (WGS) entry which is preliminary data.</text>
</comment>
<feature type="region of interest" description="Disordered" evidence="1">
    <location>
        <begin position="172"/>
        <end position="191"/>
    </location>
</feature>
<sequence length="191" mass="20904">MTSISPFSHFSLSHSFRGSRVIPTEKQQKAAAVAAASFRCMEKKSFLSSSKILQCCRFATDIVRPSSSSKATSSPASSSALTSGALTKTTKRKMESGEEVEKLTLPLSEVVSDCVRRWFHDTLKEAKGGDSAMQMLVGQMYNSGYGVRRNPQKAKVWISKAANFRSSAWKVSNKRPGYNVSDSDSDSDEII</sequence>
<dbReference type="InterPro" id="IPR011990">
    <property type="entry name" value="TPR-like_helical_dom_sf"/>
</dbReference>
<evidence type="ECO:0000313" key="3">
    <source>
        <dbReference type="Proteomes" id="UP000036987"/>
    </source>
</evidence>
<accession>A0A0K9P6P5</accession>
<keyword evidence="3" id="KW-1185">Reference proteome</keyword>
<feature type="region of interest" description="Disordered" evidence="1">
    <location>
        <begin position="66"/>
        <end position="98"/>
    </location>
</feature>
<dbReference type="PANTHER" id="PTHR36792">
    <property type="entry name" value="EXPRESSED PROTEIN"/>
    <property type="match status" value="1"/>
</dbReference>
<dbReference type="OrthoDB" id="2384430at2759"/>
<evidence type="ECO:0000313" key="2">
    <source>
        <dbReference type="EMBL" id="KMZ64678.1"/>
    </source>
</evidence>
<dbReference type="EMBL" id="LFYR01001110">
    <property type="protein sequence ID" value="KMZ64678.1"/>
    <property type="molecule type" value="Genomic_DNA"/>
</dbReference>
<dbReference type="Proteomes" id="UP000036987">
    <property type="component" value="Unassembled WGS sequence"/>
</dbReference>
<proteinExistence type="predicted"/>
<dbReference type="STRING" id="29655.A0A0K9P6P5"/>
<reference evidence="3" key="1">
    <citation type="journal article" date="2016" name="Nature">
        <title>The genome of the seagrass Zostera marina reveals angiosperm adaptation to the sea.</title>
        <authorList>
            <person name="Olsen J.L."/>
            <person name="Rouze P."/>
            <person name="Verhelst B."/>
            <person name="Lin Y.-C."/>
            <person name="Bayer T."/>
            <person name="Collen J."/>
            <person name="Dattolo E."/>
            <person name="De Paoli E."/>
            <person name="Dittami S."/>
            <person name="Maumus F."/>
            <person name="Michel G."/>
            <person name="Kersting A."/>
            <person name="Lauritano C."/>
            <person name="Lohaus R."/>
            <person name="Toepel M."/>
            <person name="Tonon T."/>
            <person name="Vanneste K."/>
            <person name="Amirebrahimi M."/>
            <person name="Brakel J."/>
            <person name="Bostroem C."/>
            <person name="Chovatia M."/>
            <person name="Grimwood J."/>
            <person name="Jenkins J.W."/>
            <person name="Jueterbock A."/>
            <person name="Mraz A."/>
            <person name="Stam W.T."/>
            <person name="Tice H."/>
            <person name="Bornberg-Bauer E."/>
            <person name="Green P.J."/>
            <person name="Pearson G.A."/>
            <person name="Procaccini G."/>
            <person name="Duarte C.M."/>
            <person name="Schmutz J."/>
            <person name="Reusch T.B.H."/>
            <person name="Van de Peer Y."/>
        </authorList>
    </citation>
    <scope>NUCLEOTIDE SEQUENCE [LARGE SCALE GENOMIC DNA]</scope>
    <source>
        <strain evidence="3">cv. Finnish</strain>
    </source>
</reference>
<gene>
    <name evidence="2" type="ORF">ZOSMA_353G00040</name>
</gene>
<dbReference type="InterPro" id="IPR006597">
    <property type="entry name" value="Sel1-like"/>
</dbReference>
<evidence type="ECO:0000256" key="1">
    <source>
        <dbReference type="SAM" id="MobiDB-lite"/>
    </source>
</evidence>
<protein>
    <submittedName>
        <fullName evidence="2">Uncharacterized protein</fullName>
    </submittedName>
</protein>
<name>A0A0K9P6P5_ZOSMR</name>
<dbReference type="AlphaFoldDB" id="A0A0K9P6P5"/>